<dbReference type="Proteomes" id="UP000291562">
    <property type="component" value="Chromosome"/>
</dbReference>
<dbReference type="InterPro" id="IPR055342">
    <property type="entry name" value="MreC_beta-barrel_core"/>
</dbReference>
<dbReference type="RefSeq" id="WP_129831536.1">
    <property type="nucleotide sequence ID" value="NZ_CP035704.1"/>
</dbReference>
<evidence type="ECO:0000256" key="5">
    <source>
        <dbReference type="PIRNR" id="PIRNR038471"/>
    </source>
</evidence>
<dbReference type="InterPro" id="IPR042175">
    <property type="entry name" value="Cell/Rod_MreC_2"/>
</dbReference>
<dbReference type="Gene3D" id="2.40.10.340">
    <property type="entry name" value="Rod shape-determining protein MreC, domain 1"/>
    <property type="match status" value="1"/>
</dbReference>
<dbReference type="GO" id="GO:0008360">
    <property type="term" value="P:regulation of cell shape"/>
    <property type="evidence" value="ECO:0007669"/>
    <property type="project" value="UniProtKB-KW"/>
</dbReference>
<dbReference type="PANTHER" id="PTHR34138">
    <property type="entry name" value="CELL SHAPE-DETERMINING PROTEIN MREC"/>
    <property type="match status" value="1"/>
</dbReference>
<dbReference type="KEGG" id="xbc:ELE36_02205"/>
<proteinExistence type="inferred from homology"/>
<evidence type="ECO:0000256" key="6">
    <source>
        <dbReference type="SAM" id="MobiDB-lite"/>
    </source>
</evidence>
<dbReference type="PIRSF" id="PIRSF038471">
    <property type="entry name" value="MreC"/>
    <property type="match status" value="1"/>
</dbReference>
<dbReference type="Gene3D" id="2.40.10.350">
    <property type="entry name" value="Rod shape-determining protein MreC, domain 2"/>
    <property type="match status" value="1"/>
</dbReference>
<sequence>MALARNDSSPLFAEGASSTLRLVIYLALAITLMVVDRHFHYVEILRTRTSAVIEPIYRLAAMPAKLAHDARLAFSDRSALTEENVRLREALMLSQTRLNRLGVVQEQNQRLKQLLDVQNGLGVGVQLAKLIDLDLDPLRHRIVLDAGSSEGVSVGQALIDAHGVVGQIIEVLPHTSKAMLITDPSHALPVRIERSGVRVIATGTGAVDRLDLLNIPASADVKIGDKLVTSGFGGRFPAGFPVGEIIEVKNDPSGLFGAAVARPSAELDRAGEVLLLHELADPIGPPPPAQTPGPPSPAVPKTITAPAAQTTP</sequence>
<dbReference type="GO" id="GO:0005886">
    <property type="term" value="C:plasma membrane"/>
    <property type="evidence" value="ECO:0007669"/>
    <property type="project" value="TreeGrafter"/>
</dbReference>
<name>A0A411HFM9_9GAMM</name>
<evidence type="ECO:0000256" key="4">
    <source>
        <dbReference type="ARBA" id="ARBA00032089"/>
    </source>
</evidence>
<dbReference type="EMBL" id="CP035704">
    <property type="protein sequence ID" value="QBB69280.1"/>
    <property type="molecule type" value="Genomic_DNA"/>
</dbReference>
<feature type="domain" description="Rod shape-determining protein MreC beta-barrel core" evidence="7">
    <location>
        <begin position="131"/>
        <end position="276"/>
    </location>
</feature>
<accession>A0A411HFM9</accession>
<feature type="region of interest" description="Disordered" evidence="6">
    <location>
        <begin position="279"/>
        <end position="312"/>
    </location>
</feature>
<comment type="similarity">
    <text evidence="1 5">Belongs to the MreC family.</text>
</comment>
<keyword evidence="3 5" id="KW-0133">Cell shape</keyword>
<organism evidence="8 9">
    <name type="scientific">Pseudolysobacter antarcticus</name>
    <dbReference type="NCBI Taxonomy" id="2511995"/>
    <lineage>
        <taxon>Bacteria</taxon>
        <taxon>Pseudomonadati</taxon>
        <taxon>Pseudomonadota</taxon>
        <taxon>Gammaproteobacteria</taxon>
        <taxon>Lysobacterales</taxon>
        <taxon>Rhodanobacteraceae</taxon>
        <taxon>Pseudolysobacter</taxon>
    </lineage>
</organism>
<dbReference type="InterPro" id="IPR042177">
    <property type="entry name" value="Cell/Rod_1"/>
</dbReference>
<dbReference type="PANTHER" id="PTHR34138:SF1">
    <property type="entry name" value="CELL SHAPE-DETERMINING PROTEIN MREC"/>
    <property type="match status" value="1"/>
</dbReference>
<evidence type="ECO:0000313" key="8">
    <source>
        <dbReference type="EMBL" id="QBB69280.1"/>
    </source>
</evidence>
<dbReference type="InterPro" id="IPR007221">
    <property type="entry name" value="MreC"/>
</dbReference>
<evidence type="ECO:0000313" key="9">
    <source>
        <dbReference type="Proteomes" id="UP000291562"/>
    </source>
</evidence>
<dbReference type="AlphaFoldDB" id="A0A411HFM9"/>
<dbReference type="NCBIfam" id="TIGR00219">
    <property type="entry name" value="mreC"/>
    <property type="match status" value="1"/>
</dbReference>
<feature type="compositionally biased region" description="Pro residues" evidence="6">
    <location>
        <begin position="283"/>
        <end position="298"/>
    </location>
</feature>
<comment type="function">
    <text evidence="5">Involved in formation and maintenance of cell shape.</text>
</comment>
<dbReference type="Pfam" id="PF04085">
    <property type="entry name" value="MreC"/>
    <property type="match status" value="1"/>
</dbReference>
<evidence type="ECO:0000256" key="2">
    <source>
        <dbReference type="ARBA" id="ARBA00013855"/>
    </source>
</evidence>
<gene>
    <name evidence="8" type="primary">mreC</name>
    <name evidence="8" type="ORF">ELE36_02205</name>
</gene>
<protein>
    <recommendedName>
        <fullName evidence="2 5">Cell shape-determining protein MreC</fullName>
    </recommendedName>
    <alternativeName>
        <fullName evidence="4 5">Cell shape protein MreC</fullName>
    </alternativeName>
</protein>
<reference evidence="8 9" key="1">
    <citation type="submission" date="2019-01" db="EMBL/GenBank/DDBJ databases">
        <title>Pseudolysobacter antarctica gen. nov., sp. nov., isolated from Fildes Peninsula, Antarctica.</title>
        <authorList>
            <person name="Wei Z."/>
            <person name="Peng F."/>
        </authorList>
    </citation>
    <scope>NUCLEOTIDE SEQUENCE [LARGE SCALE GENOMIC DNA]</scope>
    <source>
        <strain evidence="8 9">AQ6-296</strain>
    </source>
</reference>
<evidence type="ECO:0000256" key="3">
    <source>
        <dbReference type="ARBA" id="ARBA00022960"/>
    </source>
</evidence>
<keyword evidence="9" id="KW-1185">Reference proteome</keyword>
<dbReference type="OrthoDB" id="9808025at2"/>
<evidence type="ECO:0000259" key="7">
    <source>
        <dbReference type="Pfam" id="PF04085"/>
    </source>
</evidence>
<evidence type="ECO:0000256" key="1">
    <source>
        <dbReference type="ARBA" id="ARBA00009369"/>
    </source>
</evidence>